<reference evidence="1 2" key="1">
    <citation type="journal article" date="2019" name="Int. J. Syst. Evol. Microbiol.">
        <title>The Global Catalogue of Microorganisms (GCM) 10K type strain sequencing project: providing services to taxonomists for standard genome sequencing and annotation.</title>
        <authorList>
            <consortium name="The Broad Institute Genomics Platform"/>
            <consortium name="The Broad Institute Genome Sequencing Center for Infectious Disease"/>
            <person name="Wu L."/>
            <person name="Ma J."/>
        </authorList>
    </citation>
    <scope>NUCLEOTIDE SEQUENCE [LARGE SCALE GENOMIC DNA]</scope>
    <source>
        <strain evidence="1 2">PSR21</strain>
    </source>
</reference>
<comment type="caution">
    <text evidence="1">The sequence shown here is derived from an EMBL/GenBank/DDBJ whole genome shotgun (WGS) entry which is preliminary data.</text>
</comment>
<evidence type="ECO:0000313" key="1">
    <source>
        <dbReference type="EMBL" id="MFC7318462.1"/>
    </source>
</evidence>
<organism evidence="1 2">
    <name type="scientific">Halomarina halobia</name>
    <dbReference type="NCBI Taxonomy" id="3033386"/>
    <lineage>
        <taxon>Archaea</taxon>
        <taxon>Methanobacteriati</taxon>
        <taxon>Methanobacteriota</taxon>
        <taxon>Stenosarchaea group</taxon>
        <taxon>Halobacteria</taxon>
        <taxon>Halobacteriales</taxon>
        <taxon>Natronomonadaceae</taxon>
        <taxon>Halomarina</taxon>
    </lineage>
</organism>
<dbReference type="AlphaFoldDB" id="A0ABD6AE19"/>
<accession>A0ABD6AE19</accession>
<dbReference type="EMBL" id="JBHTBF010000003">
    <property type="protein sequence ID" value="MFC7318462.1"/>
    <property type="molecule type" value="Genomic_DNA"/>
</dbReference>
<name>A0ABD6AE19_9EURY</name>
<dbReference type="GeneID" id="79317358"/>
<keyword evidence="2" id="KW-1185">Reference proteome</keyword>
<proteinExistence type="predicted"/>
<dbReference type="RefSeq" id="WP_276306695.1">
    <property type="nucleotide sequence ID" value="NZ_CP119993.1"/>
</dbReference>
<evidence type="ECO:0000313" key="2">
    <source>
        <dbReference type="Proteomes" id="UP001596547"/>
    </source>
</evidence>
<protein>
    <submittedName>
        <fullName evidence="1">Uncharacterized protein</fullName>
    </submittedName>
</protein>
<dbReference type="Proteomes" id="UP001596547">
    <property type="component" value="Unassembled WGS sequence"/>
</dbReference>
<gene>
    <name evidence="1" type="ORF">ACFQPE_16910</name>
</gene>
<sequence>MYRVDYTTIRTALRTKAENTGLETSGRSDDTDGGIVLDYGTIQAGIREVNRRSSVADEIDAVTSMY</sequence>